<comment type="similarity">
    <text evidence="1">Belongs to the leucine-binding protein family.</text>
</comment>
<feature type="signal peptide" evidence="3">
    <location>
        <begin position="1"/>
        <end position="29"/>
    </location>
</feature>
<dbReference type="CDD" id="cd06342">
    <property type="entry name" value="PBP1_ABC_LIVBP-like"/>
    <property type="match status" value="1"/>
</dbReference>
<evidence type="ECO:0000313" key="6">
    <source>
        <dbReference type="Proteomes" id="UP000237811"/>
    </source>
</evidence>
<dbReference type="InterPro" id="IPR028081">
    <property type="entry name" value="Leu-bd"/>
</dbReference>
<gene>
    <name evidence="5" type="ORF">C6P99_18760</name>
</gene>
<dbReference type="InterPro" id="IPR028082">
    <property type="entry name" value="Peripla_BP_I"/>
</dbReference>
<evidence type="ECO:0000313" key="5">
    <source>
        <dbReference type="EMBL" id="PRE45697.1"/>
    </source>
</evidence>
<dbReference type="Pfam" id="PF13458">
    <property type="entry name" value="Peripla_BP_6"/>
    <property type="match status" value="1"/>
</dbReference>
<dbReference type="AlphaFoldDB" id="A0AB37AT91"/>
<dbReference type="SUPFAM" id="SSF53822">
    <property type="entry name" value="Periplasmic binding protein-like I"/>
    <property type="match status" value="1"/>
</dbReference>
<dbReference type="Gene3D" id="3.40.50.2300">
    <property type="match status" value="2"/>
</dbReference>
<comment type="caution">
    <text evidence="5">The sequence shown here is derived from an EMBL/GenBank/DDBJ whole genome shotgun (WGS) entry which is preliminary data.</text>
</comment>
<evidence type="ECO:0000256" key="2">
    <source>
        <dbReference type="ARBA" id="ARBA00022729"/>
    </source>
</evidence>
<dbReference type="EMBL" id="PVFR01000057">
    <property type="protein sequence ID" value="PRE45697.1"/>
    <property type="molecule type" value="Genomic_DNA"/>
</dbReference>
<dbReference type="PANTHER" id="PTHR47151:SF2">
    <property type="entry name" value="AMINO ACID BINDING PROTEIN"/>
    <property type="match status" value="1"/>
</dbReference>
<name>A0AB37AT91_9BURK</name>
<protein>
    <submittedName>
        <fullName evidence="5">Branched chain amino acid ABC transporter substrate-binding protein</fullName>
    </submittedName>
</protein>
<sequence length="390" mass="41335">MKISFSLKHIAIAASLTAIGLTFSHVASAADVTIGFAAPLTGASAHYGADLKRGVELAIDDANAKKLVIGGQPVRFVLDAEDDQGDPRMGSQVAQKLVDSKVAGIVGHFNSGTSVPASRIYYNAGIPMISPTATNPTLTSQGFNTVFRVTNSDAQMGQLAGHSAVQALKGKRIAVMDDRTAFGQGMADEFVKGVKAAGGNIVDREFTTDKAVDFRAQLTRIKSFNPDVIFWAGLDQQAGMVMKQMRQLGIRATLLGGGSFENDTFLKVAGDSAEGAMSWDYGVPLTKLKAGKAFDQKMKAKYNEGVVAYSPSAYDATWVLINAMQKANSTDPKVYAPFIKSVSFEGVSGNIAFMPNGDMKDPAATFYKVIGGKWVPQAIATGDKVEPITN</sequence>
<accession>A0AB37AT91</accession>
<feature type="chain" id="PRO_5044344626" evidence="3">
    <location>
        <begin position="30"/>
        <end position="390"/>
    </location>
</feature>
<proteinExistence type="inferred from homology"/>
<keyword evidence="2 3" id="KW-0732">Signal</keyword>
<reference evidence="5 6" key="1">
    <citation type="submission" date="2018-03" db="EMBL/GenBank/DDBJ databases">
        <authorList>
            <person name="Nguyen K."/>
            <person name="Fouts D."/>
            <person name="Sutton G."/>
        </authorList>
    </citation>
    <scope>NUCLEOTIDE SEQUENCE [LARGE SCALE GENOMIC DNA]</scope>
    <source>
        <strain evidence="5 6">AU14328</strain>
    </source>
</reference>
<feature type="domain" description="Leucine-binding protein" evidence="4">
    <location>
        <begin position="32"/>
        <end position="370"/>
    </location>
</feature>
<evidence type="ECO:0000259" key="4">
    <source>
        <dbReference type="Pfam" id="PF13458"/>
    </source>
</evidence>
<dbReference type="PANTHER" id="PTHR47151">
    <property type="entry name" value="LEU/ILE/VAL-BINDING ABC TRANSPORTER SUBUNIT"/>
    <property type="match status" value="1"/>
</dbReference>
<evidence type="ECO:0000256" key="1">
    <source>
        <dbReference type="ARBA" id="ARBA00010062"/>
    </source>
</evidence>
<dbReference type="Proteomes" id="UP000237811">
    <property type="component" value="Unassembled WGS sequence"/>
</dbReference>
<dbReference type="RefSeq" id="WP_105777481.1">
    <property type="nucleotide sequence ID" value="NZ_CAJHDH010000018.1"/>
</dbReference>
<evidence type="ECO:0000256" key="3">
    <source>
        <dbReference type="SAM" id="SignalP"/>
    </source>
</evidence>
<organism evidence="5 6">
    <name type="scientific">Burkholderia multivorans</name>
    <dbReference type="NCBI Taxonomy" id="87883"/>
    <lineage>
        <taxon>Bacteria</taxon>
        <taxon>Pseudomonadati</taxon>
        <taxon>Pseudomonadota</taxon>
        <taxon>Betaproteobacteria</taxon>
        <taxon>Burkholderiales</taxon>
        <taxon>Burkholderiaceae</taxon>
        <taxon>Burkholderia</taxon>
        <taxon>Burkholderia cepacia complex</taxon>
    </lineage>
</organism>